<feature type="region of interest" description="Disordered" evidence="5">
    <location>
        <begin position="1013"/>
        <end position="1225"/>
    </location>
</feature>
<evidence type="ECO:0000259" key="6">
    <source>
        <dbReference type="PROSITE" id="PS50106"/>
    </source>
</evidence>
<dbReference type="GO" id="GO:0045197">
    <property type="term" value="P:establishment or maintenance of epithelial cell apical/basal polarity"/>
    <property type="evidence" value="ECO:0007669"/>
    <property type="project" value="TreeGrafter"/>
</dbReference>
<feature type="region of interest" description="Disordered" evidence="5">
    <location>
        <begin position="831"/>
        <end position="911"/>
    </location>
</feature>
<feature type="compositionally biased region" description="Basic and acidic residues" evidence="5">
    <location>
        <begin position="203"/>
        <end position="215"/>
    </location>
</feature>
<proteinExistence type="inferred from homology"/>
<feature type="compositionally biased region" description="Basic and acidic residues" evidence="5">
    <location>
        <begin position="1382"/>
        <end position="1391"/>
    </location>
</feature>
<evidence type="ECO:0000256" key="2">
    <source>
        <dbReference type="ARBA" id="ARBA00022618"/>
    </source>
</evidence>
<dbReference type="PANTHER" id="PTHR16484">
    <property type="entry name" value="PARTITIONING DEFECTIVE 3 RELATED"/>
    <property type="match status" value="1"/>
</dbReference>
<dbReference type="PANTHER" id="PTHR16484:SF17">
    <property type="entry name" value="BAZOOKA, ISOFORM B"/>
    <property type="match status" value="1"/>
</dbReference>
<dbReference type="GO" id="GO:0005938">
    <property type="term" value="C:cell cortex"/>
    <property type="evidence" value="ECO:0007669"/>
    <property type="project" value="TreeGrafter"/>
</dbReference>
<dbReference type="Pfam" id="PF00595">
    <property type="entry name" value="PDZ"/>
    <property type="match status" value="3"/>
</dbReference>
<feature type="compositionally biased region" description="Polar residues" evidence="5">
    <location>
        <begin position="175"/>
        <end position="190"/>
    </location>
</feature>
<feature type="compositionally biased region" description="Low complexity" evidence="5">
    <location>
        <begin position="216"/>
        <end position="230"/>
    </location>
</feature>
<dbReference type="Gene3D" id="3.10.20.90">
    <property type="entry name" value="Phosphatidylinositol 3-kinase Catalytic Subunit, Chain A, domain 1"/>
    <property type="match status" value="1"/>
</dbReference>
<dbReference type="GO" id="GO:0016324">
    <property type="term" value="C:apical plasma membrane"/>
    <property type="evidence" value="ECO:0007669"/>
    <property type="project" value="TreeGrafter"/>
</dbReference>
<dbReference type="GO" id="GO:0051301">
    <property type="term" value="P:cell division"/>
    <property type="evidence" value="ECO:0007669"/>
    <property type="project" value="UniProtKB-KW"/>
</dbReference>
<feature type="region of interest" description="Disordered" evidence="5">
    <location>
        <begin position="1307"/>
        <end position="1429"/>
    </location>
</feature>
<feature type="compositionally biased region" description="Basic and acidic residues" evidence="5">
    <location>
        <begin position="1172"/>
        <end position="1181"/>
    </location>
</feature>
<dbReference type="FunFam" id="3.10.20.90:FF:000017">
    <property type="entry name" value="partitioning defective 3 homolog isoform X2"/>
    <property type="match status" value="1"/>
</dbReference>
<dbReference type="InterPro" id="IPR052213">
    <property type="entry name" value="PAR3"/>
</dbReference>
<feature type="compositionally biased region" description="Polar residues" evidence="5">
    <location>
        <begin position="850"/>
        <end position="870"/>
    </location>
</feature>
<evidence type="ECO:0000256" key="5">
    <source>
        <dbReference type="SAM" id="MobiDB-lite"/>
    </source>
</evidence>
<feature type="compositionally biased region" description="Polar residues" evidence="5">
    <location>
        <begin position="726"/>
        <end position="737"/>
    </location>
</feature>
<dbReference type="PROSITE" id="PS50106">
    <property type="entry name" value="PDZ"/>
    <property type="match status" value="3"/>
</dbReference>
<dbReference type="EMBL" id="GDRN01089890">
    <property type="protein sequence ID" value="JAI60577.1"/>
    <property type="molecule type" value="Transcribed_RNA"/>
</dbReference>
<evidence type="ECO:0000313" key="7">
    <source>
        <dbReference type="EMBL" id="JAI60577.1"/>
    </source>
</evidence>
<dbReference type="InterPro" id="IPR036034">
    <property type="entry name" value="PDZ_sf"/>
</dbReference>
<dbReference type="GO" id="GO:0043296">
    <property type="term" value="C:apical junction complex"/>
    <property type="evidence" value="ECO:0007669"/>
    <property type="project" value="TreeGrafter"/>
</dbReference>
<feature type="compositionally biased region" description="Pro residues" evidence="5">
    <location>
        <begin position="150"/>
        <end position="159"/>
    </location>
</feature>
<dbReference type="CDD" id="cd23059">
    <property type="entry name" value="PDZ3_Par3-like"/>
    <property type="match status" value="1"/>
</dbReference>
<feature type="compositionally biased region" description="Polar residues" evidence="5">
    <location>
        <begin position="92"/>
        <end position="101"/>
    </location>
</feature>
<feature type="compositionally biased region" description="Basic and acidic residues" evidence="5">
    <location>
        <begin position="1261"/>
        <end position="1286"/>
    </location>
</feature>
<dbReference type="SMART" id="SM00228">
    <property type="entry name" value="PDZ"/>
    <property type="match status" value="3"/>
</dbReference>
<dbReference type="CDD" id="cd23058">
    <property type="entry name" value="PDZ2_Par3-like"/>
    <property type="match status" value="1"/>
</dbReference>
<feature type="compositionally biased region" description="Polar residues" evidence="5">
    <location>
        <begin position="683"/>
        <end position="706"/>
    </location>
</feature>
<feature type="compositionally biased region" description="Pro residues" evidence="5">
    <location>
        <begin position="1322"/>
        <end position="1332"/>
    </location>
</feature>
<keyword evidence="4" id="KW-0131">Cell cycle</keyword>
<feature type="compositionally biased region" description="Polar residues" evidence="5">
    <location>
        <begin position="1124"/>
        <end position="1133"/>
    </location>
</feature>
<dbReference type="GO" id="GO:0030010">
    <property type="term" value="P:establishment of cell polarity"/>
    <property type="evidence" value="ECO:0007669"/>
    <property type="project" value="TreeGrafter"/>
</dbReference>
<dbReference type="GO" id="GO:0000226">
    <property type="term" value="P:microtubule cytoskeleton organization"/>
    <property type="evidence" value="ECO:0007669"/>
    <property type="project" value="TreeGrafter"/>
</dbReference>
<reference evidence="7" key="1">
    <citation type="submission" date="2015-09" db="EMBL/GenBank/DDBJ databases">
        <title>Scylla olivacea transcriptome.</title>
        <authorList>
            <person name="Ikhwanuddin M."/>
        </authorList>
    </citation>
    <scope>NUCLEOTIDE SEQUENCE</scope>
</reference>
<organism evidence="7">
    <name type="scientific">Scylla olivacea</name>
    <name type="common">Orange mud crab</name>
    <name type="synonym">Cancer olivacea</name>
    <dbReference type="NCBI Taxonomy" id="85551"/>
    <lineage>
        <taxon>Eukaryota</taxon>
        <taxon>Metazoa</taxon>
        <taxon>Ecdysozoa</taxon>
        <taxon>Arthropoda</taxon>
        <taxon>Crustacea</taxon>
        <taxon>Multicrustacea</taxon>
        <taxon>Malacostraca</taxon>
        <taxon>Eumalacostraca</taxon>
        <taxon>Eucarida</taxon>
        <taxon>Decapoda</taxon>
        <taxon>Pleocyemata</taxon>
        <taxon>Brachyura</taxon>
        <taxon>Eubrachyura</taxon>
        <taxon>Portunoidea</taxon>
        <taxon>Portunidae</taxon>
        <taxon>Portuninae</taxon>
        <taxon>Scylla</taxon>
    </lineage>
</organism>
<feature type="domain" description="PDZ" evidence="6">
    <location>
        <begin position="442"/>
        <end position="514"/>
    </location>
</feature>
<name>A0A0P4W9C4_SCYOL</name>
<dbReference type="SUPFAM" id="SSF50156">
    <property type="entry name" value="PDZ domain-like"/>
    <property type="match status" value="3"/>
</dbReference>
<feature type="region of interest" description="Disordered" evidence="5">
    <location>
        <begin position="1251"/>
        <end position="1290"/>
    </location>
</feature>
<dbReference type="GO" id="GO:0008104">
    <property type="term" value="P:intracellular protein localization"/>
    <property type="evidence" value="ECO:0007669"/>
    <property type="project" value="TreeGrafter"/>
</dbReference>
<feature type="region of interest" description="Disordered" evidence="5">
    <location>
        <begin position="79"/>
        <end position="113"/>
    </location>
</feature>
<evidence type="ECO:0000256" key="3">
    <source>
        <dbReference type="ARBA" id="ARBA00022737"/>
    </source>
</evidence>
<evidence type="ECO:0000256" key="4">
    <source>
        <dbReference type="ARBA" id="ARBA00023306"/>
    </source>
</evidence>
<dbReference type="GO" id="GO:0051660">
    <property type="term" value="P:establishment of centrosome localization"/>
    <property type="evidence" value="ECO:0007669"/>
    <property type="project" value="TreeGrafter"/>
</dbReference>
<dbReference type="GO" id="GO:0005912">
    <property type="term" value="C:adherens junction"/>
    <property type="evidence" value="ECO:0007669"/>
    <property type="project" value="TreeGrafter"/>
</dbReference>
<feature type="compositionally biased region" description="Basic and acidic residues" evidence="5">
    <location>
        <begin position="1081"/>
        <end position="1121"/>
    </location>
</feature>
<dbReference type="FunFam" id="2.30.42.10:FF:000011">
    <property type="entry name" value="partitioning defective 3 homolog isoform X1"/>
    <property type="match status" value="1"/>
</dbReference>
<accession>A0A0P4W9C4</accession>
<dbReference type="GO" id="GO:0035091">
    <property type="term" value="F:phosphatidylinositol binding"/>
    <property type="evidence" value="ECO:0007669"/>
    <property type="project" value="TreeGrafter"/>
</dbReference>
<keyword evidence="3" id="KW-0677">Repeat</keyword>
<dbReference type="GO" id="GO:0007155">
    <property type="term" value="P:cell adhesion"/>
    <property type="evidence" value="ECO:0007669"/>
    <property type="project" value="TreeGrafter"/>
</dbReference>
<feature type="region of interest" description="Disordered" evidence="5">
    <location>
        <begin position="265"/>
        <end position="286"/>
    </location>
</feature>
<sequence>MKVTVCFGSVRVVVPCGEGELLVRDLMQKATTRYKKAIAKPSHSWVTVHNLKQLDGGILDPDDRLNDVADDREQIIALYEEQPHEHQGGDGTSASSDSENPSPDIFQDVEHKFSPFTRNDIEITGEELSGAPPPLHVRRGSEPALNRLSPIPPVSAPPDPTKRWSAAPIIEDQNPALTSSTPMKTIQDGHSSYEDDNVFVVDPGERGEGSGEEKTPSSSTSSHHSTAAAFSRFTRDNNRCSVQVLSDNPIMARWADAADNVLAGSEGRRREPLGGSSSSPLHFRDSSHEDTNTILVVLSNDRGPLGIHVIPSTDGRGHDQGLLVEGVEPAGRIARDGRIQVHDRIIEINGRSLNNVTFQKAQEIFKDAMQTPELRLQVVKGRGSNHQRQGSCTELVEGEERIGGAKVASVTATRKVGSMSLSSRTQAVILQSNTRKLGRRVTVNLTKGPHGLGFSITTRDNPAGGEAPIYIKNILPKGAAIEDGTLRIGDRLLEVNGVAVTGNSQSEVAGLLRQIPIGGTATLIVSRQDQRGNEAAPVDSVADEDKSSSPQLPRQLPLEKSADDSLMFPWKQREILMFEIPVHDSERAGLGVSVKGKTSSGPNGSVDLGIFVKNVIHGGAASRDGRLLQNDQLVNINGLSLLGKPNSEAMKTLRTAMHQEGPTPGMISLTVARRIDHSKERSSPSSANRSGRESANSLLTNSSGTETLGGAKSAPTTPTPDHLGSTDASDATTTFHSNKNDDRLPTEREFVNDTFDVRNPVIQRLTNNNGALRNESYYKATHDTWNTSQLQQLVMRVDRESLAPAVGGTSTLGSPTVNLPSRDTLIIHDDTGTHLSGQMSGHDGPGASAGSFSDHPSQSDDAYTSQTSLEENVAGFSRDQFGRQSMSEKRHATLDAKNTDTYQRNKKAREEREKQKQIMLAQEKLAATQGLGAAGMADALRSRLDFGPGLGMKKSSSLESLQTMVQEMTMEEEGHRMGSGRVPRGRGCNESFRAAVDRSYDVPLNGLRSKMETLAEEESESSGSGFGRGNSRQSSVNSAAEDKHKKIGKKKAGLLKGLGSMFRFGKHRKSVDNTNSGPGRGDGEREGRGEMDRAEVERLAAVRRLQQEEHDHMQEQYRRLIENTARTSQQQQARGEDGEPSRSERMHQLRAEHQRRHAQRNRTYPTDDMEEHYESAIRQRLEPVPSEPRSEVRHVRSHSYDLYGDGASRAGEAAGRPGSRTAYADPHTYSHYVNYEQIQQHLRKNKEQERLKKLASQQYQDFRDKQTSREAREYQSQRGPRDSGREGHHRPVSNYYEYESVQAMISHAQDNSSTSLPRRHQPPPPPGPPPPAKNSEGIGSLHPGASQPHHLTMYKPSVHSSQSGRSGLPGASHGQPSSYHSQGERDSHRVEGVYSSGFRPASHYTGPHHNPPPPPPHHSTKITVPGSKV</sequence>
<comment type="similarity">
    <text evidence="1">Belongs to the PAR3 family.</text>
</comment>
<dbReference type="InterPro" id="IPR021922">
    <property type="entry name" value="Par3/HAL_N"/>
</dbReference>
<feature type="region of interest" description="Disordered" evidence="5">
    <location>
        <begin position="676"/>
        <end position="752"/>
    </location>
</feature>
<feature type="compositionally biased region" description="Basic and acidic residues" evidence="5">
    <location>
        <begin position="738"/>
        <end position="751"/>
    </location>
</feature>
<feature type="compositionally biased region" description="Basic and acidic residues" evidence="5">
    <location>
        <begin position="1134"/>
        <end position="1152"/>
    </location>
</feature>
<dbReference type="Pfam" id="PF12053">
    <property type="entry name" value="Par3_HAL_N_term"/>
    <property type="match status" value="1"/>
</dbReference>
<protein>
    <recommendedName>
        <fullName evidence="6">PDZ domain-containing protein</fullName>
    </recommendedName>
</protein>
<feature type="region of interest" description="Disordered" evidence="5">
    <location>
        <begin position="125"/>
        <end position="161"/>
    </location>
</feature>
<feature type="domain" description="PDZ" evidence="6">
    <location>
        <begin position="579"/>
        <end position="656"/>
    </location>
</feature>
<dbReference type="InterPro" id="IPR001478">
    <property type="entry name" value="PDZ"/>
</dbReference>
<keyword evidence="2" id="KW-0132">Cell division</keyword>
<feature type="region of interest" description="Disordered" evidence="5">
    <location>
        <begin position="175"/>
        <end position="230"/>
    </location>
</feature>
<feature type="compositionally biased region" description="Basic and acidic residues" evidence="5">
    <location>
        <begin position="886"/>
        <end position="898"/>
    </location>
</feature>
<feature type="region of interest" description="Disordered" evidence="5">
    <location>
        <begin position="528"/>
        <end position="559"/>
    </location>
</feature>
<feature type="domain" description="PDZ" evidence="6">
    <location>
        <begin position="294"/>
        <end position="380"/>
    </location>
</feature>
<evidence type="ECO:0000256" key="1">
    <source>
        <dbReference type="ARBA" id="ARBA00005358"/>
    </source>
</evidence>
<dbReference type="Gene3D" id="2.30.42.10">
    <property type="match status" value="3"/>
</dbReference>